<gene>
    <name evidence="5" type="ORF">CYMTET_29743</name>
</gene>
<dbReference type="GO" id="GO:0032273">
    <property type="term" value="P:positive regulation of protein polymerization"/>
    <property type="evidence" value="ECO:0007669"/>
    <property type="project" value="TreeGrafter"/>
</dbReference>
<evidence type="ECO:0000259" key="4">
    <source>
        <dbReference type="PROSITE" id="PS50222"/>
    </source>
</evidence>
<dbReference type="GO" id="GO:0005509">
    <property type="term" value="F:calcium ion binding"/>
    <property type="evidence" value="ECO:0007669"/>
    <property type="project" value="InterPro"/>
</dbReference>
<dbReference type="InterPro" id="IPR018247">
    <property type="entry name" value="EF_Hand_1_Ca_BS"/>
</dbReference>
<keyword evidence="2" id="KW-0106">Calcium</keyword>
<dbReference type="Pfam" id="PF05517">
    <property type="entry name" value="p25-alpha"/>
    <property type="match status" value="6"/>
</dbReference>
<keyword evidence="6" id="KW-1185">Reference proteome</keyword>
<dbReference type="CDD" id="cd00051">
    <property type="entry name" value="EFh"/>
    <property type="match status" value="1"/>
</dbReference>
<dbReference type="Pfam" id="PF13202">
    <property type="entry name" value="EF-hand_5"/>
    <property type="match status" value="1"/>
</dbReference>
<feature type="region of interest" description="Disordered" evidence="3">
    <location>
        <begin position="1277"/>
        <end position="1312"/>
    </location>
</feature>
<feature type="domain" description="EF-hand" evidence="4">
    <location>
        <begin position="685"/>
        <end position="720"/>
    </location>
</feature>
<feature type="domain" description="EF-hand" evidence="4">
    <location>
        <begin position="884"/>
        <end position="919"/>
    </location>
</feature>
<feature type="domain" description="EF-hand" evidence="4">
    <location>
        <begin position="926"/>
        <end position="961"/>
    </location>
</feature>
<dbReference type="GO" id="GO:0046785">
    <property type="term" value="P:microtubule polymerization"/>
    <property type="evidence" value="ECO:0007669"/>
    <property type="project" value="InterPro"/>
</dbReference>
<reference evidence="5 6" key="1">
    <citation type="journal article" date="2015" name="Genome Biol. Evol.">
        <title>Comparative Genomics of a Bacterivorous Green Alga Reveals Evolutionary Causalities and Consequences of Phago-Mixotrophic Mode of Nutrition.</title>
        <authorList>
            <person name="Burns J.A."/>
            <person name="Paasch A."/>
            <person name="Narechania A."/>
            <person name="Kim E."/>
        </authorList>
    </citation>
    <scope>NUCLEOTIDE SEQUENCE [LARGE SCALE GENOMIC DNA]</scope>
    <source>
        <strain evidence="5 6">PLY_AMNH</strain>
    </source>
</reference>
<evidence type="ECO:0000256" key="3">
    <source>
        <dbReference type="SAM" id="MobiDB-lite"/>
    </source>
</evidence>
<dbReference type="GO" id="GO:0005874">
    <property type="term" value="C:microtubule"/>
    <property type="evidence" value="ECO:0007669"/>
    <property type="project" value="TreeGrafter"/>
</dbReference>
<dbReference type="SMART" id="SM00054">
    <property type="entry name" value="EFh"/>
    <property type="match status" value="5"/>
</dbReference>
<organism evidence="5 6">
    <name type="scientific">Cymbomonas tetramitiformis</name>
    <dbReference type="NCBI Taxonomy" id="36881"/>
    <lineage>
        <taxon>Eukaryota</taxon>
        <taxon>Viridiplantae</taxon>
        <taxon>Chlorophyta</taxon>
        <taxon>Pyramimonadophyceae</taxon>
        <taxon>Pyramimonadales</taxon>
        <taxon>Pyramimonadaceae</taxon>
        <taxon>Cymbomonas</taxon>
    </lineage>
</organism>
<dbReference type="SUPFAM" id="SSF47473">
    <property type="entry name" value="EF-hand"/>
    <property type="match status" value="9"/>
</dbReference>
<dbReference type="Proteomes" id="UP001190700">
    <property type="component" value="Unassembled WGS sequence"/>
</dbReference>
<dbReference type="PANTHER" id="PTHR12932">
    <property type="entry name" value="P25 ALPHA-RELATED"/>
    <property type="match status" value="1"/>
</dbReference>
<evidence type="ECO:0000256" key="1">
    <source>
        <dbReference type="ARBA" id="ARBA00010994"/>
    </source>
</evidence>
<protein>
    <recommendedName>
        <fullName evidence="4">EF-hand domain-containing protein</fullName>
    </recommendedName>
</protein>
<evidence type="ECO:0000256" key="2">
    <source>
        <dbReference type="ARBA" id="ARBA00022837"/>
    </source>
</evidence>
<dbReference type="PROSITE" id="PS00018">
    <property type="entry name" value="EF_HAND_1"/>
    <property type="match status" value="2"/>
</dbReference>
<evidence type="ECO:0000313" key="5">
    <source>
        <dbReference type="EMBL" id="KAK3261347.1"/>
    </source>
</evidence>
<dbReference type="InterPro" id="IPR008907">
    <property type="entry name" value="TPP/p25"/>
</dbReference>
<sequence length="1538" mass="170393">MRNQVSERWNFFRFGSRFERNLKAWGFHENQFVEGGNAYPELAEVRPNISEVQEFDTRTVCRILDSSVLEPVKDAFEAYAGNNGSISELQALYILADFGLLEELPIDVVLDKIVEDKLQALGPEISLDDFGSIFTLTLRISKEQPLVPPQSTRTFPAQRLKEIFAHACGDPSNSDPHMDIECWLQLCHSAGLTTKKLTTAGLEVLFAKGRSVGMVTLDLEGFTVAVSQVAHEMGLTFEKCTVAIGNTCEPEGGAAFTPIVATKPPEGKEKEVFNKYESHGRIATDELPTLLQDLQLLTSHDLLQKKRLNSMIDQALIKVHLPSKRELTLEQYITVLNTMYSWRRKAVRSEGPATEQRTALTSSGPQRFVKDKELQSIFHDFAAFGMGNEVDQANVKSMDGSRFAKLCRECRLLDSHFTSISVDIIYAKTKQRNARKIDFKDFLQALALIAAEKDLAYEGLVNIMKERGKPKSNHVTSATEFKFATSERRTMVEKSLQPYDDNGLGVLGKEEVLFVMADLNLLDGVACNDAATLVDRTFLAVDVDGSGEVSIDEFAVFHEKILRVKQQQPGPAVMRTPGYAKDMEKLDTTYNSFATKGEMNGFQFAKLCREANLLDSILTPVALDIVFARSRPAGKRKMTFDSFTDAVAIMASEKGMEYDAVVEMIQKSIGSVSSQLSEFKAITRERLESIEEAFNVYDATSKGTINKDEVRFMLADLGMLEGVHSKTTADCMEQSFTEAMIDISRGFSLRDVAAVFDRVMLLKQSAQRGSAAPDVQVPSGYISDDAMKHVFNSYCVSNRNDHSSFIVTSKFVQLCRDAFLTDAKISVAAVEVIFARSKTKGNSHLSFPQFLYALALLAIEKDLAFEAVALEVAGCSDLATTQNKMANKVVRAFLGYDRSQNGCLDVEELAFVVADLGLMESKNAKDVADCLEKTMQTVDKDGTGTVSVDGFKVFYDKILAVKTQKIVLPFVEVIEDFLSNSELKMAFSSYATFGGLDDEQMDSMHFCKLCEVSQLLDSNVTSQATVLMFAQAKSRGERTISYSQFLQALALLATDKGMTFDAVVDYIIHNFHEEPQVDPVSEYRRLTQHRRLATRGPGADANGVSKEELLFGLADLGLLNNLRGRATSDAMEKVIQTLRASGKEISSVDMESFHRELVKLRADSSARLVEVSVPLEYCKSDALQDKFVVFCGTHGGKPMKMLDMPKFEALCKDCRFLANNEFSYKSVDLVFARGRPASSRLVTYTQFLYILALVAAEKEMSYDRVAQQVIEGTLAGPGSKKELTASPSSGAITPASPAPSTFSPAPTERKAPEIPSEVQEAFNFFQHGDKLNRIAVLSALSRLKVIDNLDNRRVGHTVSTMLQKVNNGATFVTKEQFAELYKMYKEAHGGPKEPRVYGSPPAGVEEQVWNFAGLQAKFTRVVAAAHPGGTGMDCTTFVKLCMDSGLVDAFLTPQITEVIFVKATNGTTTSLNFDQFRVALHLISEDKQIRFRMVAEHLLAHTAPGETLRPEEQLPKTKEQLLEERKKKKSIFSCCFGG</sequence>
<feature type="compositionally biased region" description="Low complexity" evidence="3">
    <location>
        <begin position="1284"/>
        <end position="1306"/>
    </location>
</feature>
<evidence type="ECO:0000313" key="6">
    <source>
        <dbReference type="Proteomes" id="UP001190700"/>
    </source>
</evidence>
<comment type="caution">
    <text evidence="5">The sequence shown here is derived from an EMBL/GenBank/DDBJ whole genome shotgun (WGS) entry which is preliminary data.</text>
</comment>
<dbReference type="EMBL" id="LGRX02016964">
    <property type="protein sequence ID" value="KAK3261347.1"/>
    <property type="molecule type" value="Genomic_DNA"/>
</dbReference>
<accession>A0AAE0KUM2</accession>
<comment type="similarity">
    <text evidence="1">Belongs to the TPPP family.</text>
</comment>
<dbReference type="Gene3D" id="1.10.238.10">
    <property type="entry name" value="EF-hand"/>
    <property type="match status" value="10"/>
</dbReference>
<dbReference type="InterPro" id="IPR011992">
    <property type="entry name" value="EF-hand-dom_pair"/>
</dbReference>
<dbReference type="PROSITE" id="PS50222">
    <property type="entry name" value="EF_HAND_2"/>
    <property type="match status" value="4"/>
</dbReference>
<name>A0AAE0KUM2_9CHLO</name>
<proteinExistence type="inferred from homology"/>
<dbReference type="InterPro" id="IPR002048">
    <property type="entry name" value="EF_hand_dom"/>
</dbReference>
<dbReference type="GO" id="GO:0001578">
    <property type="term" value="P:microtubule bundle formation"/>
    <property type="evidence" value="ECO:0007669"/>
    <property type="project" value="TreeGrafter"/>
</dbReference>
<dbReference type="PANTHER" id="PTHR12932:SF9">
    <property type="entry name" value="TUBULIN POLYMERIZATION-PROMOTING PROTEIN HOMOLOG"/>
    <property type="match status" value="1"/>
</dbReference>
<dbReference type="GO" id="GO:0015631">
    <property type="term" value="F:tubulin binding"/>
    <property type="evidence" value="ECO:0007669"/>
    <property type="project" value="InterPro"/>
</dbReference>
<feature type="domain" description="EF-hand" evidence="4">
    <location>
        <begin position="529"/>
        <end position="564"/>
    </location>
</feature>